<evidence type="ECO:0000256" key="1">
    <source>
        <dbReference type="SAM" id="SignalP"/>
    </source>
</evidence>
<feature type="chain" id="PRO_5047022244" description="Secreted protein" evidence="1">
    <location>
        <begin position="27"/>
        <end position="223"/>
    </location>
</feature>
<keyword evidence="3" id="KW-1185">Reference proteome</keyword>
<comment type="caution">
    <text evidence="2">The sequence shown here is derived from an EMBL/GenBank/DDBJ whole genome shotgun (WGS) entry which is preliminary data.</text>
</comment>
<gene>
    <name evidence="2" type="ORF">J2S63_003177</name>
</gene>
<proteinExistence type="predicted"/>
<accession>A0ABU2BZ20</accession>
<name>A0ABU2BZ20_9ACTN</name>
<evidence type="ECO:0000313" key="2">
    <source>
        <dbReference type="EMBL" id="MDR7363624.1"/>
    </source>
</evidence>
<protein>
    <recommendedName>
        <fullName evidence="4">Secreted protein</fullName>
    </recommendedName>
</protein>
<evidence type="ECO:0000313" key="3">
    <source>
        <dbReference type="Proteomes" id="UP001183648"/>
    </source>
</evidence>
<evidence type="ECO:0008006" key="4">
    <source>
        <dbReference type="Google" id="ProtNLM"/>
    </source>
</evidence>
<reference evidence="2 3" key="1">
    <citation type="submission" date="2023-07" db="EMBL/GenBank/DDBJ databases">
        <title>Sequencing the genomes of 1000 actinobacteria strains.</title>
        <authorList>
            <person name="Klenk H.-P."/>
        </authorList>
    </citation>
    <scope>NUCLEOTIDE SEQUENCE [LARGE SCALE GENOMIC DNA]</scope>
    <source>
        <strain evidence="2 3">DSM 19426</strain>
    </source>
</reference>
<feature type="signal peptide" evidence="1">
    <location>
        <begin position="1"/>
        <end position="26"/>
    </location>
</feature>
<organism evidence="2 3">
    <name type="scientific">Nocardioides marmoribigeumensis</name>
    <dbReference type="NCBI Taxonomy" id="433649"/>
    <lineage>
        <taxon>Bacteria</taxon>
        <taxon>Bacillati</taxon>
        <taxon>Actinomycetota</taxon>
        <taxon>Actinomycetes</taxon>
        <taxon>Propionibacteriales</taxon>
        <taxon>Nocardioidaceae</taxon>
        <taxon>Nocardioides</taxon>
    </lineage>
</organism>
<dbReference type="EMBL" id="JAVDYG010000001">
    <property type="protein sequence ID" value="MDR7363624.1"/>
    <property type="molecule type" value="Genomic_DNA"/>
</dbReference>
<sequence>MRPLRILPLLTAALLSSALVAPASQALTTSGTSATTVAPRANSCMTDEYRTRVKNVRGTQSIGITRLEGITYPGRTRITQGQRVELHRNSNLKVAVSFSSSATLGASAMLKKVINLYGEISGRTAFKSSFSSTTKEAYYVFAKTTMTIPGGKSVAWFRGWRHVGGKFDYSFCHHYSGMPTYVGVVEWRTGSFRSYGYPASGGQRCDLTAQEAVARKAKKLVCV</sequence>
<keyword evidence="1" id="KW-0732">Signal</keyword>
<dbReference type="RefSeq" id="WP_310304233.1">
    <property type="nucleotide sequence ID" value="NZ_BAAAPS010000003.1"/>
</dbReference>
<dbReference type="Proteomes" id="UP001183648">
    <property type="component" value="Unassembled WGS sequence"/>
</dbReference>